<evidence type="ECO:0000256" key="1">
    <source>
        <dbReference type="SAM" id="MobiDB-lite"/>
    </source>
</evidence>
<sequence>QKAWLLDYQGLNYSYALNEKHQRKWATEPLEYKNEDFEEKINMVGRKPNRLIIEFDDEPSWKAKRNLNKVYDKLKKKKIGFIRSSHEGKSDYLWVEFIRALTTEEGKLFLDFISPAGATVDLNFTSGKKLFPVLFGKHWKHSTNYEEPVEFYEGEQIDFDKLKIKKKKVATKTINKEGFEYEVLEKITPDVIDKFKDKSLLELIQEELTKRHLGDNNLKMTAFLTAVSGLSANDKLRMSLAIKGNTSTGKDNLIATILSHIPKKEWIFLTSGTQATIEDDIKDIPILAFSEVNANREAGANKYLVEIIKQKAEGGTSSIKKDKRADNKEARHDKGKQATVFFGTTESDKDEELGTRFIEGSIGLDVKKIKRVNDNTLDSFSDYDKLLEAGQE</sequence>
<dbReference type="EMBL" id="BARU01007728">
    <property type="protein sequence ID" value="GAH47071.1"/>
    <property type="molecule type" value="Genomic_DNA"/>
</dbReference>
<proteinExistence type="predicted"/>
<feature type="non-terminal residue" evidence="2">
    <location>
        <position position="392"/>
    </location>
</feature>
<feature type="non-terminal residue" evidence="2">
    <location>
        <position position="1"/>
    </location>
</feature>
<feature type="region of interest" description="Disordered" evidence="1">
    <location>
        <begin position="316"/>
        <end position="336"/>
    </location>
</feature>
<accession>X1FN33</accession>
<name>X1FN33_9ZZZZ</name>
<dbReference type="AlphaFoldDB" id="X1FN33"/>
<feature type="compositionally biased region" description="Basic and acidic residues" evidence="1">
    <location>
        <begin position="319"/>
        <end position="336"/>
    </location>
</feature>
<protein>
    <submittedName>
        <fullName evidence="2">Uncharacterized protein</fullName>
    </submittedName>
</protein>
<organism evidence="2">
    <name type="scientific">marine sediment metagenome</name>
    <dbReference type="NCBI Taxonomy" id="412755"/>
    <lineage>
        <taxon>unclassified sequences</taxon>
        <taxon>metagenomes</taxon>
        <taxon>ecological metagenomes</taxon>
    </lineage>
</organism>
<gene>
    <name evidence="2" type="ORF">S03H2_15224</name>
</gene>
<evidence type="ECO:0000313" key="2">
    <source>
        <dbReference type="EMBL" id="GAH47071.1"/>
    </source>
</evidence>
<reference evidence="2" key="1">
    <citation type="journal article" date="2014" name="Front. Microbiol.">
        <title>High frequency of phylogenetically diverse reductive dehalogenase-homologous genes in deep subseafloor sedimentary metagenomes.</title>
        <authorList>
            <person name="Kawai M."/>
            <person name="Futagami T."/>
            <person name="Toyoda A."/>
            <person name="Takaki Y."/>
            <person name="Nishi S."/>
            <person name="Hori S."/>
            <person name="Arai W."/>
            <person name="Tsubouchi T."/>
            <person name="Morono Y."/>
            <person name="Uchiyama I."/>
            <person name="Ito T."/>
            <person name="Fujiyama A."/>
            <person name="Inagaki F."/>
            <person name="Takami H."/>
        </authorList>
    </citation>
    <scope>NUCLEOTIDE SEQUENCE</scope>
    <source>
        <strain evidence="2">Expedition CK06-06</strain>
    </source>
</reference>
<comment type="caution">
    <text evidence="2">The sequence shown here is derived from an EMBL/GenBank/DDBJ whole genome shotgun (WGS) entry which is preliminary data.</text>
</comment>